<dbReference type="SMART" id="SM00343">
    <property type="entry name" value="ZnF_C2HC"/>
    <property type="match status" value="2"/>
</dbReference>
<reference evidence="6" key="1">
    <citation type="journal article" date="2022" name="Int. J. Mol. Sci.">
        <title>Draft Genome of Tanacetum Coccineum: Genomic Comparison of Closely Related Tanacetum-Family Plants.</title>
        <authorList>
            <person name="Yamashiro T."/>
            <person name="Shiraishi A."/>
            <person name="Nakayama K."/>
            <person name="Satake H."/>
        </authorList>
    </citation>
    <scope>NUCLEOTIDE SEQUENCE</scope>
</reference>
<evidence type="ECO:0000256" key="4">
    <source>
        <dbReference type="SAM" id="MobiDB-lite"/>
    </source>
</evidence>
<dbReference type="Proteomes" id="UP001151760">
    <property type="component" value="Unassembled WGS sequence"/>
</dbReference>
<proteinExistence type="predicted"/>
<evidence type="ECO:0000256" key="3">
    <source>
        <dbReference type="SAM" id="Coils"/>
    </source>
</evidence>
<dbReference type="CDD" id="cd09272">
    <property type="entry name" value="RNase_HI_RT_Ty1"/>
    <property type="match status" value="1"/>
</dbReference>
<dbReference type="PROSITE" id="PS50158">
    <property type="entry name" value="ZF_CCHC"/>
    <property type="match status" value="2"/>
</dbReference>
<keyword evidence="2" id="KW-0479">Metal-binding</keyword>
<keyword evidence="7" id="KW-1185">Reference proteome</keyword>
<dbReference type="SUPFAM" id="SSF56672">
    <property type="entry name" value="DNA/RNA polymerases"/>
    <property type="match status" value="1"/>
</dbReference>
<reference evidence="6" key="2">
    <citation type="submission" date="2022-01" db="EMBL/GenBank/DDBJ databases">
        <authorList>
            <person name="Yamashiro T."/>
            <person name="Shiraishi A."/>
            <person name="Satake H."/>
            <person name="Nakayama K."/>
        </authorList>
    </citation>
    <scope>NUCLEOTIDE SEQUENCE</scope>
</reference>
<keyword evidence="1" id="KW-0378">Hydrolase</keyword>
<comment type="caution">
    <text evidence="6">The sequence shown here is derived from an EMBL/GenBank/DDBJ whole genome shotgun (WGS) entry which is preliminary data.</text>
</comment>
<feature type="compositionally biased region" description="Basic and acidic residues" evidence="4">
    <location>
        <begin position="1237"/>
        <end position="1259"/>
    </location>
</feature>
<evidence type="ECO:0000259" key="5">
    <source>
        <dbReference type="PROSITE" id="PS50158"/>
    </source>
</evidence>
<feature type="coiled-coil region" evidence="3">
    <location>
        <begin position="1989"/>
        <end position="2056"/>
    </location>
</feature>
<keyword evidence="3" id="KW-0175">Coiled coil</keyword>
<feature type="compositionally biased region" description="Basic and acidic residues" evidence="4">
    <location>
        <begin position="2152"/>
        <end position="2162"/>
    </location>
</feature>
<dbReference type="InterPro" id="IPR043502">
    <property type="entry name" value="DNA/RNA_pol_sf"/>
</dbReference>
<feature type="coiled-coil region" evidence="3">
    <location>
        <begin position="501"/>
        <end position="542"/>
    </location>
</feature>
<dbReference type="Pfam" id="PF07727">
    <property type="entry name" value="RVT_2"/>
    <property type="match status" value="2"/>
</dbReference>
<keyword evidence="1" id="KW-0064">Aspartyl protease</keyword>
<protein>
    <submittedName>
        <fullName evidence="6">Ribonuclease H-like domain-containing protein</fullName>
    </submittedName>
</protein>
<dbReference type="Pfam" id="PF14223">
    <property type="entry name" value="Retrotran_gag_2"/>
    <property type="match status" value="1"/>
</dbReference>
<dbReference type="InterPro" id="IPR025724">
    <property type="entry name" value="GAG-pre-integrase_dom"/>
</dbReference>
<evidence type="ECO:0000313" key="7">
    <source>
        <dbReference type="Proteomes" id="UP001151760"/>
    </source>
</evidence>
<evidence type="ECO:0000256" key="2">
    <source>
        <dbReference type="PROSITE-ProRule" id="PRU00047"/>
    </source>
</evidence>
<dbReference type="InterPro" id="IPR057670">
    <property type="entry name" value="SH3_retrovirus"/>
</dbReference>
<name>A0ABQ5AK85_9ASTR</name>
<keyword evidence="2" id="KW-0863">Zinc-finger</keyword>
<feature type="region of interest" description="Disordered" evidence="4">
    <location>
        <begin position="1815"/>
        <end position="1839"/>
    </location>
</feature>
<keyword evidence="1" id="KW-0645">Protease</keyword>
<dbReference type="PANTHER" id="PTHR11439:SF495">
    <property type="entry name" value="REVERSE TRANSCRIPTASE, RNA-DEPENDENT DNA POLYMERASE-RELATED"/>
    <property type="match status" value="1"/>
</dbReference>
<dbReference type="Gene3D" id="4.10.60.10">
    <property type="entry name" value="Zinc finger, CCHC-type"/>
    <property type="match status" value="1"/>
</dbReference>
<feature type="coiled-coil region" evidence="3">
    <location>
        <begin position="445"/>
        <end position="472"/>
    </location>
</feature>
<evidence type="ECO:0000256" key="1">
    <source>
        <dbReference type="ARBA" id="ARBA00022750"/>
    </source>
</evidence>
<dbReference type="InterPro" id="IPR036875">
    <property type="entry name" value="Znf_CCHC_sf"/>
</dbReference>
<keyword evidence="2" id="KW-0862">Zinc</keyword>
<dbReference type="Pfam" id="PF00098">
    <property type="entry name" value="zf-CCHC"/>
    <property type="match status" value="2"/>
</dbReference>
<sequence length="2366" mass="269651">MDLYNHSTPTSTKLPILDTRKFEQWKFRIQQYLQHEHYALWEVIEFGDSYKAPPGESGKGVAGEGSAKKKGRTVAITAEDMQKRKNDVKARTTLLLALPDEHQLRFSIYDTAKELWEAILKTFGGNEATKKTKKNQLKQQYGNFKAEGSETLEQTFNRLQAIVSHLEFMDVPIEQDDLNQKFLTSLAPEWLVYTIVWRNRDDLDTMSLDDVYNHLKVYEPEVQKRAGSNSQNMAFISSSNTNSGKSEVPTVQGFSTASVQTTASTNVDAASLSYDIVCAFIATQPNGSQIKYEDISQIDDDDIEEMDIKWNLALLSMRADRFWKKTGKKITIQGSDVAGFDKSKVECFNCHKMGHFARECRSPRSQDKGKRESYKKDPKVEEPAPKVMIAIDGIGWDWSYMAEEDEASKNHALVADEEEVPTEYALMAKSSSSSDNEVYDDSFCSKSCRKNTENLNNKIIKLNEELSDCETDLYNYKRGLSQVEGRLVEFKENEIKLCERIRVLERDIVLRDNKIENLRNELEELKKEKESIDFKIEKFENASKDLDSLLGSQRLDKDKKGLGFNEYSAVPPPPAQVYSPPKKDLSWMGLPEFVDDTVTDYSRPTPSIKVSKDVSDEQKSIWKSNSDSSFEQGGSFGNVASKPMIRFVKETGCPSVSKVNNTENSRKPSVKYAEMYRNTSQSPRVRGNQRNWNNQKSQQLGTDFVMRNKACYNCGSFEHLKANCKQNIWVDKGKTWMKVNHEHEKMQYPTLNSAHPKMKSFVKPAHSHVKRPLVRKTVVKNKVWVPTVKAKFPTVGSKVPTAKPTVATNKGNKGKAVKASACWIWKPKPNQGSNLNGVSGIPQDNIDDKGYWDSGCSRHMTGNISYLSEYEPFNGGYVSFGHGGGKITGKGTIKTGKLEFENVYFVKELKYNLFSVSQICDNKNSVLFTDSECLVLGKDFKLVDDTHVLLRTPKQQNMYSIDLKNVVPHKNLTCLIAKASVDESMLWHRRLGHLNFKTMNKLVRNNLVKGLPSKSFENNHTCVACLKGKQHKASCKTKLVNSISKPLHTLHMDLFGPTSVSSLNHKWYYLVVTDDFSRVLVNKAQNKTPYELFNSRSPAIGFLRPFRCHVMILNTLDYLGKFDAKGDEGYFVGYSLNNKAFRVFNKRTKKVEENLHVDFLENKPIEKGTGLNWLFDIDTLTNLMNYVPIVVARTSSTNISGTKEDVDQAMKENVSSLRFIALPNWFHEVQMATSNDSTRKSDAFPAKDDPQKLQDRIISDTDVSESSRNANPTANTKDPTADQVEPVLSSTVETRVPTISTPVPTGCLSIPPHHLWGNAMSFENRLEDFLGDTTDLVNLDKVEADLSNLENDIQISPTPTLRIHKDHPKNQIIGPVDTHVQTRQKTKNMEEQSFIATIHQKTNPDLLQYCLFSCFLSQEEPKKIVDALKDPSWVEAMQEELLQFKIQNVWVLVDCPKGEEGIDYEEVFAPVARIEAIRLFLAYASYMGFTVYQMDVKSAFLYGTIDEEVYVMQPPGFQDSQFPNRVYKVEKAMYGLHQAPQAWYGTLSKSSNPKLCREFEALMHDKFKMSAMGELNFFLGLQVLQKTDGIFLSQDQYVVDILKKFRLSDIRSAKTPMDRENPWGKDGTDKDVELHLYRSMIGSLMYLTASRPDIMFAVCACARHQVTPKECHLHAVKRIFRYLKGHPKLGLWYPKESPFDLVAYSDSDYGGANQDRKSTTRGCQFLGRRLISWQCKKQTIMATSTTEAEYVAAASGCGQVLWIQNQLLDYGYNFMNTKIYIDNNSAIYDNVADLLTKAFDVGRFQYLVSKVSSPGADETASLTRDDRHGEAFPTASGLNAGQDRENIAKTSAMPHEASPGVTSLGDGGGKSRLLRMLRRREKDLLKRMLQTWGMDQGEDLIIVNAEKSTEKGSDSIDEMANVLSTLGAANVLSSGGKDSTPAGVATVSGSFPTAVFQSSVQREKGRRKWWNLKKTKKKKIQEQLDAQMAKELEYEFAQEEQLIREQGEKDAKIARAQAERELGIMIAELDRSNELIAKYMNEYEQAEADLSLEEKMELITELIKYQRNLAEIKRYQAQQSKPATKTEKRNYYMSILKSNAGWKGKDFRGMTFEQIEEKFISVWKQMQDFVPMNSKLESKRVKRPGIQLGQESSKKLKTDKASGSESSQEQQAKDSKELSKEELKQMMEIVPVEEVYIEALQTKYPIIEWEIYSEEQRKYWKIIKVGNHTEAYQTFEEMLKKFDREDLDRLWSLVKKTFSTTNPTEDKEKELWVKLKRLYEPDPRDQLWALQKYMHDPLEWRFYDACGVHHVFTRIGHEIFMLVEKDYPLSKGLATVMLCNKLQVDQYSEIANELLRKIYSIANSPR</sequence>
<dbReference type="Pfam" id="PF25597">
    <property type="entry name" value="SH3_retrovirus"/>
    <property type="match status" value="1"/>
</dbReference>
<dbReference type="Pfam" id="PF13976">
    <property type="entry name" value="gag_pre-integrs"/>
    <property type="match status" value="1"/>
</dbReference>
<feature type="compositionally biased region" description="Polar residues" evidence="4">
    <location>
        <begin position="1264"/>
        <end position="1278"/>
    </location>
</feature>
<feature type="region of interest" description="Disordered" evidence="4">
    <location>
        <begin position="2141"/>
        <end position="2178"/>
    </location>
</feature>
<feature type="domain" description="CCHC-type" evidence="5">
    <location>
        <begin position="711"/>
        <end position="726"/>
    </location>
</feature>
<dbReference type="EMBL" id="BQNB010012398">
    <property type="protein sequence ID" value="GJT03095.1"/>
    <property type="molecule type" value="Genomic_DNA"/>
</dbReference>
<dbReference type="InterPro" id="IPR054722">
    <property type="entry name" value="PolX-like_BBD"/>
</dbReference>
<feature type="domain" description="CCHC-type" evidence="5">
    <location>
        <begin position="347"/>
        <end position="362"/>
    </location>
</feature>
<feature type="compositionally biased region" description="Polar residues" evidence="4">
    <location>
        <begin position="1288"/>
        <end position="1299"/>
    </location>
</feature>
<dbReference type="Pfam" id="PF22936">
    <property type="entry name" value="Pol_BBD"/>
    <property type="match status" value="1"/>
</dbReference>
<feature type="region of interest" description="Disordered" evidence="4">
    <location>
        <begin position="361"/>
        <end position="381"/>
    </location>
</feature>
<dbReference type="InterPro" id="IPR001878">
    <property type="entry name" value="Znf_CCHC"/>
</dbReference>
<organism evidence="6 7">
    <name type="scientific">Tanacetum coccineum</name>
    <dbReference type="NCBI Taxonomy" id="301880"/>
    <lineage>
        <taxon>Eukaryota</taxon>
        <taxon>Viridiplantae</taxon>
        <taxon>Streptophyta</taxon>
        <taxon>Embryophyta</taxon>
        <taxon>Tracheophyta</taxon>
        <taxon>Spermatophyta</taxon>
        <taxon>Magnoliopsida</taxon>
        <taxon>eudicotyledons</taxon>
        <taxon>Gunneridae</taxon>
        <taxon>Pentapetalae</taxon>
        <taxon>asterids</taxon>
        <taxon>campanulids</taxon>
        <taxon>Asterales</taxon>
        <taxon>Asteraceae</taxon>
        <taxon>Asteroideae</taxon>
        <taxon>Anthemideae</taxon>
        <taxon>Anthemidinae</taxon>
        <taxon>Tanacetum</taxon>
    </lineage>
</organism>
<accession>A0ABQ5AK85</accession>
<gene>
    <name evidence="6" type="ORF">Tco_0824264</name>
</gene>
<dbReference type="SUPFAM" id="SSF57756">
    <property type="entry name" value="Retrovirus zinc finger-like domains"/>
    <property type="match status" value="1"/>
</dbReference>
<evidence type="ECO:0000313" key="6">
    <source>
        <dbReference type="EMBL" id="GJT03095.1"/>
    </source>
</evidence>
<dbReference type="InterPro" id="IPR013103">
    <property type="entry name" value="RVT_2"/>
</dbReference>
<dbReference type="PANTHER" id="PTHR11439">
    <property type="entry name" value="GAG-POL-RELATED RETROTRANSPOSON"/>
    <property type="match status" value="1"/>
</dbReference>
<feature type="region of interest" description="Disordered" evidence="4">
    <location>
        <begin position="1234"/>
        <end position="1299"/>
    </location>
</feature>